<feature type="compositionally biased region" description="Basic and acidic residues" evidence="1">
    <location>
        <begin position="185"/>
        <end position="199"/>
    </location>
</feature>
<name>A0AAD5SQ63_9FUNG</name>
<organism evidence="2 3">
    <name type="scientific">Physocladia obscura</name>
    <dbReference type="NCBI Taxonomy" id="109957"/>
    <lineage>
        <taxon>Eukaryota</taxon>
        <taxon>Fungi</taxon>
        <taxon>Fungi incertae sedis</taxon>
        <taxon>Chytridiomycota</taxon>
        <taxon>Chytridiomycota incertae sedis</taxon>
        <taxon>Chytridiomycetes</taxon>
        <taxon>Chytridiales</taxon>
        <taxon>Chytriomycetaceae</taxon>
        <taxon>Physocladia</taxon>
    </lineage>
</organism>
<dbReference type="Proteomes" id="UP001211907">
    <property type="component" value="Unassembled WGS sequence"/>
</dbReference>
<evidence type="ECO:0000313" key="3">
    <source>
        <dbReference type="Proteomes" id="UP001211907"/>
    </source>
</evidence>
<evidence type="ECO:0000256" key="1">
    <source>
        <dbReference type="SAM" id="MobiDB-lite"/>
    </source>
</evidence>
<dbReference type="EMBL" id="JADGJH010004270">
    <property type="protein sequence ID" value="KAJ3086468.1"/>
    <property type="molecule type" value="Genomic_DNA"/>
</dbReference>
<reference evidence="2" key="1">
    <citation type="submission" date="2020-05" db="EMBL/GenBank/DDBJ databases">
        <title>Phylogenomic resolution of chytrid fungi.</title>
        <authorList>
            <person name="Stajich J.E."/>
            <person name="Amses K."/>
            <person name="Simmons R."/>
            <person name="Seto K."/>
            <person name="Myers J."/>
            <person name="Bonds A."/>
            <person name="Quandt C.A."/>
            <person name="Barry K."/>
            <person name="Liu P."/>
            <person name="Grigoriev I."/>
            <person name="Longcore J.E."/>
            <person name="James T.Y."/>
        </authorList>
    </citation>
    <scope>NUCLEOTIDE SEQUENCE</scope>
    <source>
        <strain evidence="2">JEL0513</strain>
    </source>
</reference>
<proteinExistence type="predicted"/>
<gene>
    <name evidence="2" type="ORF">HK100_008692</name>
</gene>
<keyword evidence="3" id="KW-1185">Reference proteome</keyword>
<sequence>MPPIQLTKALIRQQNTQVEASGDNFKQSSTKVFVSLELPKELINFPTTRKTRDSQKSELTETKKFPYSSLPGYTAPFFLRNDDHQSFEANAITKKVQPRQYYSEINLDTNTSFGFGFPVLKRSQSQKSELERLNRIALYRDMDGEGRPIVSQSHRRPPLPLSRTFSEYPGVNETRTKMAHLFLRDEENSYSDRKKETKKILNASPASSGE</sequence>
<dbReference type="AlphaFoldDB" id="A0AAD5SQ63"/>
<protein>
    <submittedName>
        <fullName evidence="2">Uncharacterized protein</fullName>
    </submittedName>
</protein>
<accession>A0AAD5SQ63</accession>
<evidence type="ECO:0000313" key="2">
    <source>
        <dbReference type="EMBL" id="KAJ3086468.1"/>
    </source>
</evidence>
<comment type="caution">
    <text evidence="2">The sequence shown here is derived from an EMBL/GenBank/DDBJ whole genome shotgun (WGS) entry which is preliminary data.</text>
</comment>
<feature type="region of interest" description="Disordered" evidence="1">
    <location>
        <begin position="185"/>
        <end position="210"/>
    </location>
</feature>